<name>X0UNK6_9ZZZZ</name>
<accession>X0UNK6</accession>
<sequence>SLIQEHHTTRGSFSWKNGIKDTEVIWTPNTRGRFLVGWLPKKNMQNRYKKNNRGDFFPLNEHLGAFGCDSYDISGTVGGGASNGALHGITKFNMDDAPSNQFFLEYVARPQTAEIFFEEVLMACVFYGMPILVENNKPRLLYHFKNRGYRSFSINRPDKLKHKLSKTEKELGGIPNSSEAVKQAHAAAIESYIETYVGLVKEDEMGYMPFSRTLEDWAKFDISNRTKFDASISSGLAVMACQRHLYQPVKKQSNIIVNFARYNNKG</sequence>
<dbReference type="EMBL" id="BARS01026438">
    <property type="protein sequence ID" value="GAG00867.1"/>
    <property type="molecule type" value="Genomic_DNA"/>
</dbReference>
<feature type="non-terminal residue" evidence="1">
    <location>
        <position position="266"/>
    </location>
</feature>
<protein>
    <recommendedName>
        <fullName evidence="2">Terminase large subunit gp17-like C-terminal domain-containing protein</fullName>
    </recommendedName>
</protein>
<evidence type="ECO:0000313" key="1">
    <source>
        <dbReference type="EMBL" id="GAG00867.1"/>
    </source>
</evidence>
<feature type="non-terminal residue" evidence="1">
    <location>
        <position position="1"/>
    </location>
</feature>
<organism evidence="1">
    <name type="scientific">marine sediment metagenome</name>
    <dbReference type="NCBI Taxonomy" id="412755"/>
    <lineage>
        <taxon>unclassified sequences</taxon>
        <taxon>metagenomes</taxon>
        <taxon>ecological metagenomes</taxon>
    </lineage>
</organism>
<proteinExistence type="predicted"/>
<dbReference type="AlphaFoldDB" id="X0UNK6"/>
<comment type="caution">
    <text evidence="1">The sequence shown here is derived from an EMBL/GenBank/DDBJ whole genome shotgun (WGS) entry which is preliminary data.</text>
</comment>
<evidence type="ECO:0008006" key="2">
    <source>
        <dbReference type="Google" id="ProtNLM"/>
    </source>
</evidence>
<reference evidence="1" key="1">
    <citation type="journal article" date="2014" name="Front. Microbiol.">
        <title>High frequency of phylogenetically diverse reductive dehalogenase-homologous genes in deep subseafloor sedimentary metagenomes.</title>
        <authorList>
            <person name="Kawai M."/>
            <person name="Futagami T."/>
            <person name="Toyoda A."/>
            <person name="Takaki Y."/>
            <person name="Nishi S."/>
            <person name="Hori S."/>
            <person name="Arai W."/>
            <person name="Tsubouchi T."/>
            <person name="Morono Y."/>
            <person name="Uchiyama I."/>
            <person name="Ito T."/>
            <person name="Fujiyama A."/>
            <person name="Inagaki F."/>
            <person name="Takami H."/>
        </authorList>
    </citation>
    <scope>NUCLEOTIDE SEQUENCE</scope>
    <source>
        <strain evidence="1">Expedition CK06-06</strain>
    </source>
</reference>
<gene>
    <name evidence="1" type="ORF">S01H1_41659</name>
</gene>